<protein>
    <recommendedName>
        <fullName evidence="2">NAD(P)-binding domain-containing protein</fullName>
    </recommendedName>
</protein>
<dbReference type="EMBL" id="JAAQHG020000007">
    <property type="protein sequence ID" value="KAL1588556.1"/>
    <property type="molecule type" value="Genomic_DNA"/>
</dbReference>
<evidence type="ECO:0000313" key="4">
    <source>
        <dbReference type="Proteomes" id="UP000803884"/>
    </source>
</evidence>
<gene>
    <name evidence="3" type="ORF">WHR41_02947</name>
</gene>
<sequence>MSTTPKRLAFFGATGDTAGHALAAALRANHPCTALARNASKLQDSLASKGIDAATQSRLLTITQGDIRDPSAVQQTLTPTPDTIISGMGATSIYLSPNPLAPIAMHDASICTDATRAILAAVSASTEGSKKKPLLIVVSTTGIPSPGCPRDVPLLYLPLYKWLLHAPHADKAVMETELRKEVSESGEKRVRGVVDVKATLLTSGAGIGWEKVRFGSERKPALGWTVARKDVGEWVFERVVRLGELGGGGWECVTITN</sequence>
<dbReference type="InterPro" id="IPR016040">
    <property type="entry name" value="NAD(P)-bd_dom"/>
</dbReference>
<dbReference type="PANTHER" id="PTHR43355:SF2">
    <property type="entry name" value="FLAVIN REDUCTASE (NADPH)"/>
    <property type="match status" value="1"/>
</dbReference>
<evidence type="ECO:0000313" key="3">
    <source>
        <dbReference type="EMBL" id="KAL1588556.1"/>
    </source>
</evidence>
<dbReference type="AlphaFoldDB" id="A0AB34KWB2"/>
<dbReference type="Proteomes" id="UP000803884">
    <property type="component" value="Unassembled WGS sequence"/>
</dbReference>
<organism evidence="3 4">
    <name type="scientific">Cladosporium halotolerans</name>
    <dbReference type="NCBI Taxonomy" id="1052096"/>
    <lineage>
        <taxon>Eukaryota</taxon>
        <taxon>Fungi</taxon>
        <taxon>Dikarya</taxon>
        <taxon>Ascomycota</taxon>
        <taxon>Pezizomycotina</taxon>
        <taxon>Dothideomycetes</taxon>
        <taxon>Dothideomycetidae</taxon>
        <taxon>Cladosporiales</taxon>
        <taxon>Cladosporiaceae</taxon>
        <taxon>Cladosporium</taxon>
    </lineage>
</organism>
<reference evidence="3 4" key="1">
    <citation type="journal article" date="2020" name="Microbiol. Resour. Announc.">
        <title>Draft Genome Sequence of a Cladosporium Species Isolated from the Mesophotic Ascidian Didemnum maculosum.</title>
        <authorList>
            <person name="Gioti A."/>
            <person name="Siaperas R."/>
            <person name="Nikolaivits E."/>
            <person name="Le Goff G."/>
            <person name="Ouazzani J."/>
            <person name="Kotoulas G."/>
            <person name="Topakas E."/>
        </authorList>
    </citation>
    <scope>NUCLEOTIDE SEQUENCE [LARGE SCALE GENOMIC DNA]</scope>
    <source>
        <strain evidence="3 4">TM138-S3</strain>
    </source>
</reference>
<dbReference type="GeneID" id="96004391"/>
<dbReference type="Pfam" id="PF13460">
    <property type="entry name" value="NAD_binding_10"/>
    <property type="match status" value="1"/>
</dbReference>
<comment type="similarity">
    <text evidence="1">Belongs to the avfA family.</text>
</comment>
<dbReference type="PANTHER" id="PTHR43355">
    <property type="entry name" value="FLAVIN REDUCTASE (NADPH)"/>
    <property type="match status" value="1"/>
</dbReference>
<dbReference type="SUPFAM" id="SSF51735">
    <property type="entry name" value="NAD(P)-binding Rossmann-fold domains"/>
    <property type="match status" value="1"/>
</dbReference>
<dbReference type="Gene3D" id="3.40.50.720">
    <property type="entry name" value="NAD(P)-binding Rossmann-like Domain"/>
    <property type="match status" value="1"/>
</dbReference>
<proteinExistence type="inferred from homology"/>
<dbReference type="InterPro" id="IPR051606">
    <property type="entry name" value="Polyketide_Oxido-like"/>
</dbReference>
<name>A0AB34KWB2_9PEZI</name>
<keyword evidence="4" id="KW-1185">Reference proteome</keyword>
<dbReference type="GO" id="GO:0042602">
    <property type="term" value="F:riboflavin reductase (NADPH) activity"/>
    <property type="evidence" value="ECO:0007669"/>
    <property type="project" value="TreeGrafter"/>
</dbReference>
<dbReference type="RefSeq" id="XP_069231661.1">
    <property type="nucleotide sequence ID" value="XM_069371553.1"/>
</dbReference>
<accession>A0AB34KWB2</accession>
<evidence type="ECO:0000259" key="2">
    <source>
        <dbReference type="Pfam" id="PF13460"/>
    </source>
</evidence>
<dbReference type="InterPro" id="IPR036291">
    <property type="entry name" value="NAD(P)-bd_dom_sf"/>
</dbReference>
<comment type="caution">
    <text evidence="3">The sequence shown here is derived from an EMBL/GenBank/DDBJ whole genome shotgun (WGS) entry which is preliminary data.</text>
</comment>
<feature type="domain" description="NAD(P)-binding" evidence="2">
    <location>
        <begin position="12"/>
        <end position="236"/>
    </location>
</feature>
<evidence type="ECO:0000256" key="1">
    <source>
        <dbReference type="ARBA" id="ARBA00038376"/>
    </source>
</evidence>
<dbReference type="GO" id="GO:0004074">
    <property type="term" value="F:biliverdin reductase [NAD(P)H] activity"/>
    <property type="evidence" value="ECO:0007669"/>
    <property type="project" value="TreeGrafter"/>
</dbReference>